<feature type="region of interest" description="Disordered" evidence="1">
    <location>
        <begin position="36"/>
        <end position="55"/>
    </location>
</feature>
<dbReference type="Proteomes" id="UP001202922">
    <property type="component" value="Unassembled WGS sequence"/>
</dbReference>
<gene>
    <name evidence="2" type="ORF">L0M17_05710</name>
</gene>
<evidence type="ECO:0000256" key="1">
    <source>
        <dbReference type="SAM" id="MobiDB-lite"/>
    </source>
</evidence>
<dbReference type="EMBL" id="JAKZBV010000001">
    <property type="protein sequence ID" value="MCH6469492.1"/>
    <property type="molecule type" value="Genomic_DNA"/>
</dbReference>
<accession>A0ABS9TYG9</accession>
<keyword evidence="3" id="KW-1185">Reference proteome</keyword>
<proteinExistence type="predicted"/>
<sequence>MPRQEPFHDRLIDLAARLIDGRRLWETMKENARNANFQDDGGGLHHVLNGARDGS</sequence>
<protein>
    <submittedName>
        <fullName evidence="2">Uncharacterized protein</fullName>
    </submittedName>
</protein>
<reference evidence="2 3" key="1">
    <citation type="submission" date="2022-03" db="EMBL/GenBank/DDBJ databases">
        <title>Sinomonas sp. isolated from a soil.</title>
        <authorList>
            <person name="Han J."/>
            <person name="Kim D.-U."/>
        </authorList>
    </citation>
    <scope>NUCLEOTIDE SEQUENCE [LARGE SCALE GENOMIC DNA]</scope>
    <source>
        <strain evidence="2 3">5-5</strain>
    </source>
</reference>
<evidence type="ECO:0000313" key="2">
    <source>
        <dbReference type="EMBL" id="MCH6469492.1"/>
    </source>
</evidence>
<evidence type="ECO:0000313" key="3">
    <source>
        <dbReference type="Proteomes" id="UP001202922"/>
    </source>
</evidence>
<comment type="caution">
    <text evidence="2">The sequence shown here is derived from an EMBL/GenBank/DDBJ whole genome shotgun (WGS) entry which is preliminary data.</text>
</comment>
<name>A0ABS9TYG9_9MICC</name>
<dbReference type="RefSeq" id="WP_241052724.1">
    <property type="nucleotide sequence ID" value="NZ_JAKZBV010000001.1"/>
</dbReference>
<organism evidence="2 3">
    <name type="scientific">Sinomonas terrae</name>
    <dbReference type="NCBI Taxonomy" id="2908838"/>
    <lineage>
        <taxon>Bacteria</taxon>
        <taxon>Bacillati</taxon>
        <taxon>Actinomycetota</taxon>
        <taxon>Actinomycetes</taxon>
        <taxon>Micrococcales</taxon>
        <taxon>Micrococcaceae</taxon>
        <taxon>Sinomonas</taxon>
    </lineage>
</organism>